<comment type="caution">
    <text evidence="4">Lacks conserved residue(s) required for the propagation of feature annotation.</text>
</comment>
<dbReference type="GO" id="GO:0006189">
    <property type="term" value="P:'de novo' IMP biosynthetic process"/>
    <property type="evidence" value="ECO:0007669"/>
    <property type="project" value="UniProtKB-UniRule"/>
</dbReference>
<feature type="site" description="Raises pKa of active site His" evidence="4">
    <location>
        <position position="145"/>
    </location>
</feature>
<dbReference type="STRING" id="321763.SAMN04488692_11435"/>
<dbReference type="PANTHER" id="PTHR43369:SF2">
    <property type="entry name" value="PHOSPHORIBOSYLGLYCINAMIDE FORMYLTRANSFERASE"/>
    <property type="match status" value="1"/>
</dbReference>
<reference evidence="6 7" key="1">
    <citation type="submission" date="2016-10" db="EMBL/GenBank/DDBJ databases">
        <authorList>
            <person name="de Groot N.N."/>
        </authorList>
    </citation>
    <scope>NUCLEOTIDE SEQUENCE [LARGE SCALE GENOMIC DNA]</scope>
    <source>
        <strain evidence="6 7">SLAS-1</strain>
    </source>
</reference>
<evidence type="ECO:0000256" key="2">
    <source>
        <dbReference type="ARBA" id="ARBA00022679"/>
    </source>
</evidence>
<comment type="catalytic activity">
    <reaction evidence="4">
        <text>N(1)-(5-phospho-beta-D-ribosyl)glycinamide + (6R)-10-formyltetrahydrofolate = N(2)-formyl-N(1)-(5-phospho-beta-D-ribosyl)glycinamide + (6S)-5,6,7,8-tetrahydrofolate + H(+)</text>
        <dbReference type="Rhea" id="RHEA:15053"/>
        <dbReference type="ChEBI" id="CHEBI:15378"/>
        <dbReference type="ChEBI" id="CHEBI:57453"/>
        <dbReference type="ChEBI" id="CHEBI:143788"/>
        <dbReference type="ChEBI" id="CHEBI:147286"/>
        <dbReference type="ChEBI" id="CHEBI:195366"/>
        <dbReference type="EC" id="2.1.2.2"/>
    </reaction>
</comment>
<proteinExistence type="inferred from homology"/>
<evidence type="ECO:0000259" key="5">
    <source>
        <dbReference type="Pfam" id="PF00551"/>
    </source>
</evidence>
<dbReference type="InterPro" id="IPR004607">
    <property type="entry name" value="GART"/>
</dbReference>
<feature type="active site" description="Proton donor" evidence="4">
    <location>
        <position position="109"/>
    </location>
</feature>
<keyword evidence="3 4" id="KW-0658">Purine biosynthesis</keyword>
<comment type="function">
    <text evidence="4">Catalyzes the transfer of a formyl group from 10-formyltetrahydrofolate to 5-phospho-ribosyl-glycinamide (GAR), producing 5-phospho-ribosyl-N-formylglycinamide (FGAR) and tetrahydrofolate.</text>
</comment>
<dbReference type="PANTHER" id="PTHR43369">
    <property type="entry name" value="PHOSPHORIBOSYLGLYCINAMIDE FORMYLTRANSFERASE"/>
    <property type="match status" value="1"/>
</dbReference>
<evidence type="ECO:0000256" key="4">
    <source>
        <dbReference type="HAMAP-Rule" id="MF_01930"/>
    </source>
</evidence>
<organism evidence="6 7">
    <name type="scientific">Halarsenatibacter silvermanii</name>
    <dbReference type="NCBI Taxonomy" id="321763"/>
    <lineage>
        <taxon>Bacteria</taxon>
        <taxon>Bacillati</taxon>
        <taxon>Bacillota</taxon>
        <taxon>Clostridia</taxon>
        <taxon>Halanaerobiales</taxon>
        <taxon>Halarsenatibacteraceae</taxon>
        <taxon>Halarsenatibacter</taxon>
    </lineage>
</organism>
<dbReference type="InterPro" id="IPR036477">
    <property type="entry name" value="Formyl_transf_N_sf"/>
</dbReference>
<dbReference type="Gene3D" id="3.40.50.170">
    <property type="entry name" value="Formyl transferase, N-terminal domain"/>
    <property type="match status" value="1"/>
</dbReference>
<dbReference type="UniPathway" id="UPA00074">
    <property type="reaction ID" value="UER00126"/>
</dbReference>
<dbReference type="SUPFAM" id="SSF53328">
    <property type="entry name" value="Formyltransferase"/>
    <property type="match status" value="1"/>
</dbReference>
<keyword evidence="7" id="KW-1185">Reference proteome</keyword>
<dbReference type="GO" id="GO:0005829">
    <property type="term" value="C:cytosol"/>
    <property type="evidence" value="ECO:0007669"/>
    <property type="project" value="TreeGrafter"/>
</dbReference>
<evidence type="ECO:0000256" key="3">
    <source>
        <dbReference type="ARBA" id="ARBA00022755"/>
    </source>
</evidence>
<dbReference type="RefSeq" id="WP_089760632.1">
    <property type="nucleotide sequence ID" value="NZ_FNGO01000014.1"/>
</dbReference>
<dbReference type="HAMAP" id="MF_01930">
    <property type="entry name" value="PurN"/>
    <property type="match status" value="1"/>
</dbReference>
<dbReference type="GO" id="GO:0004644">
    <property type="term" value="F:phosphoribosylglycinamide formyltransferase activity"/>
    <property type="evidence" value="ECO:0007669"/>
    <property type="project" value="UniProtKB-UniRule"/>
</dbReference>
<comment type="pathway">
    <text evidence="1 4">Purine metabolism; IMP biosynthesis via de novo pathway; N(2)-formyl-N(1)-(5-phospho-D-ribosyl)glycinamide from N(1)-(5-phospho-D-ribosyl)glycinamide (10-formyl THF route): step 1/1.</text>
</comment>
<feature type="binding site" evidence="4">
    <location>
        <position position="65"/>
    </location>
    <ligand>
        <name>(6R)-10-formyltetrahydrofolate</name>
        <dbReference type="ChEBI" id="CHEBI:195366"/>
    </ligand>
</feature>
<evidence type="ECO:0000256" key="1">
    <source>
        <dbReference type="ARBA" id="ARBA00005054"/>
    </source>
</evidence>
<feature type="domain" description="Formyl transferase N-terminal" evidence="5">
    <location>
        <begin position="3"/>
        <end position="182"/>
    </location>
</feature>
<dbReference type="Proteomes" id="UP000199476">
    <property type="component" value="Unassembled WGS sequence"/>
</dbReference>
<keyword evidence="2 4" id="KW-0808">Transferase</keyword>
<protein>
    <recommendedName>
        <fullName evidence="4">Phosphoribosylglycinamide formyltransferase</fullName>
        <ecNumber evidence="4">2.1.2.2</ecNumber>
    </recommendedName>
    <alternativeName>
        <fullName evidence="4">5'-phosphoribosylglycinamide transformylase</fullName>
    </alternativeName>
    <alternativeName>
        <fullName evidence="4">GAR transformylase</fullName>
        <shortName evidence="4">GART</shortName>
    </alternativeName>
</protein>
<dbReference type="EC" id="2.1.2.2" evidence="4"/>
<comment type="similarity">
    <text evidence="4">Belongs to the GART family.</text>
</comment>
<feature type="binding site" evidence="4">
    <location>
        <position position="107"/>
    </location>
    <ligand>
        <name>(6R)-10-formyltetrahydrofolate</name>
        <dbReference type="ChEBI" id="CHEBI:195366"/>
    </ligand>
</feature>
<feature type="binding site" evidence="4">
    <location>
        <begin position="12"/>
        <end position="14"/>
    </location>
    <ligand>
        <name>N(1)-(5-phospho-beta-D-ribosyl)glycinamide</name>
        <dbReference type="ChEBI" id="CHEBI:143788"/>
    </ligand>
</feature>
<evidence type="ECO:0000313" key="6">
    <source>
        <dbReference type="EMBL" id="SDM02275.1"/>
    </source>
</evidence>
<dbReference type="EMBL" id="FNGO01000014">
    <property type="protein sequence ID" value="SDM02275.1"/>
    <property type="molecule type" value="Genomic_DNA"/>
</dbReference>
<dbReference type="OrthoDB" id="9806170at2"/>
<name>A0A1G9PVY8_9FIRM</name>
<gene>
    <name evidence="4" type="primary">purN</name>
    <name evidence="6" type="ORF">SAMN04488692_11435</name>
</gene>
<dbReference type="InterPro" id="IPR002376">
    <property type="entry name" value="Formyl_transf_N"/>
</dbReference>
<dbReference type="CDD" id="cd08645">
    <property type="entry name" value="FMT_core_GART"/>
    <property type="match status" value="1"/>
</dbReference>
<dbReference type="AlphaFoldDB" id="A0A1G9PVY8"/>
<accession>A0A1G9PVY8</accession>
<sequence length="201" mass="22577">MLRVGVMASGRGSNFQAIAEACRQDDFPAEIAVLFYDRPEAQAAERAENFDVPVHYLDYEKTSGKKVPERELIEKAWKLDVELLALAGFMRRLSSRVVDEFADRIMNVHPSLLPAFKGLDAPGQALKYGVKVTGCTVHFVTTELDAGPIILQKPVAVKEGETTDELAARIRSEEHVIYPRALRLYAEDRLKIHDGRVEIRQ</sequence>
<dbReference type="NCBIfam" id="TIGR00639">
    <property type="entry name" value="PurN"/>
    <property type="match status" value="1"/>
</dbReference>
<dbReference type="Pfam" id="PF00551">
    <property type="entry name" value="Formyl_trans_N"/>
    <property type="match status" value="1"/>
</dbReference>
<evidence type="ECO:0000313" key="7">
    <source>
        <dbReference type="Proteomes" id="UP000199476"/>
    </source>
</evidence>